<dbReference type="GO" id="GO:0005886">
    <property type="term" value="C:plasma membrane"/>
    <property type="evidence" value="ECO:0007669"/>
    <property type="project" value="TreeGrafter"/>
</dbReference>
<feature type="non-terminal residue" evidence="7">
    <location>
        <position position="131"/>
    </location>
</feature>
<keyword evidence="2" id="KW-0479">Metal-binding</keyword>
<proteinExistence type="predicted"/>
<evidence type="ECO:0000256" key="1">
    <source>
        <dbReference type="ARBA" id="ARBA00022485"/>
    </source>
</evidence>
<feature type="domain" description="Cysteine-rich" evidence="6">
    <location>
        <begin position="59"/>
        <end position="123"/>
    </location>
</feature>
<comment type="caution">
    <text evidence="7">The sequence shown here is derived from an EMBL/GenBank/DDBJ whole genome shotgun (WGS) entry which is preliminary data.</text>
</comment>
<dbReference type="InterPro" id="IPR004017">
    <property type="entry name" value="Cys_rich_dom"/>
</dbReference>
<dbReference type="GO" id="GO:0051539">
    <property type="term" value="F:4 iron, 4 sulfur cluster binding"/>
    <property type="evidence" value="ECO:0007669"/>
    <property type="project" value="UniProtKB-KW"/>
</dbReference>
<reference evidence="7" key="1">
    <citation type="journal article" date="2014" name="Front. Microbiol.">
        <title>High frequency of phylogenetically diverse reductive dehalogenase-homologous genes in deep subseafloor sedimentary metagenomes.</title>
        <authorList>
            <person name="Kawai M."/>
            <person name="Futagami T."/>
            <person name="Toyoda A."/>
            <person name="Takaki Y."/>
            <person name="Nishi S."/>
            <person name="Hori S."/>
            <person name="Arai W."/>
            <person name="Tsubouchi T."/>
            <person name="Morono Y."/>
            <person name="Uchiyama I."/>
            <person name="Ito T."/>
            <person name="Fujiyama A."/>
            <person name="Inagaki F."/>
            <person name="Takami H."/>
        </authorList>
    </citation>
    <scope>NUCLEOTIDE SEQUENCE</scope>
    <source>
        <strain evidence="7">Expedition CK06-06</strain>
    </source>
</reference>
<dbReference type="PANTHER" id="PTHR43255">
    <property type="entry name" value="IRON-SULFUR-BINDING OXIDOREDUCTASE FADF-RELATED-RELATED"/>
    <property type="match status" value="1"/>
</dbReference>
<accession>X0Z1F7</accession>
<keyword evidence="1" id="KW-0004">4Fe-4S</keyword>
<keyword evidence="3" id="KW-0560">Oxidoreductase</keyword>
<evidence type="ECO:0000256" key="3">
    <source>
        <dbReference type="ARBA" id="ARBA00023002"/>
    </source>
</evidence>
<evidence type="ECO:0000256" key="2">
    <source>
        <dbReference type="ARBA" id="ARBA00022723"/>
    </source>
</evidence>
<evidence type="ECO:0000256" key="4">
    <source>
        <dbReference type="ARBA" id="ARBA00023004"/>
    </source>
</evidence>
<dbReference type="GO" id="GO:0046872">
    <property type="term" value="F:metal ion binding"/>
    <property type="evidence" value="ECO:0007669"/>
    <property type="project" value="UniProtKB-KW"/>
</dbReference>
<dbReference type="Pfam" id="PF02754">
    <property type="entry name" value="CCG"/>
    <property type="match status" value="1"/>
</dbReference>
<evidence type="ECO:0000313" key="7">
    <source>
        <dbReference type="EMBL" id="GAG52437.1"/>
    </source>
</evidence>
<dbReference type="GO" id="GO:0016491">
    <property type="term" value="F:oxidoreductase activity"/>
    <property type="evidence" value="ECO:0007669"/>
    <property type="project" value="UniProtKB-KW"/>
</dbReference>
<keyword evidence="5" id="KW-0411">Iron-sulfur</keyword>
<keyword evidence="4" id="KW-0408">Iron</keyword>
<evidence type="ECO:0000256" key="5">
    <source>
        <dbReference type="ARBA" id="ARBA00023014"/>
    </source>
</evidence>
<dbReference type="EMBL" id="BARS01052250">
    <property type="protein sequence ID" value="GAG52437.1"/>
    <property type="molecule type" value="Genomic_DNA"/>
</dbReference>
<dbReference type="InterPro" id="IPR051460">
    <property type="entry name" value="HdrC_iron-sulfur_subunit"/>
</dbReference>
<name>X0Z1F7_9ZZZZ</name>
<dbReference type="AlphaFoldDB" id="X0Z1F7"/>
<gene>
    <name evidence="7" type="ORF">S01H1_77709</name>
</gene>
<protein>
    <recommendedName>
        <fullName evidence="6">Cysteine-rich domain-containing protein</fullName>
    </recommendedName>
</protein>
<evidence type="ECO:0000259" key="6">
    <source>
        <dbReference type="Pfam" id="PF02754"/>
    </source>
</evidence>
<organism evidence="7">
    <name type="scientific">marine sediment metagenome</name>
    <dbReference type="NCBI Taxonomy" id="412755"/>
    <lineage>
        <taxon>unclassified sequences</taxon>
        <taxon>metagenomes</taxon>
        <taxon>ecological metagenomes</taxon>
    </lineage>
</organism>
<dbReference type="PANTHER" id="PTHR43255:SF1">
    <property type="entry name" value="IRON-SULFUR-BINDING OXIDOREDUCTASE FADF-RELATED"/>
    <property type="match status" value="1"/>
</dbReference>
<sequence length="131" mass="14864">MRSDVVESGRVKPSVRDALESTFMHGNPWGRVREKRSDWLGDLQITVLKEGDKTELLTFICCTAAYDPRVQELSRSMVTVLQKTGIDFSILGNEESCCTNEMNELGEKGLFEMAQEKNKESFGKFSFPMMI</sequence>